<name>A0A515DB62_9BURK</name>
<dbReference type="InterPro" id="IPR036249">
    <property type="entry name" value="Thioredoxin-like_sf"/>
</dbReference>
<dbReference type="InterPro" id="IPR010634">
    <property type="entry name" value="DUF1223"/>
</dbReference>
<dbReference type="KEGG" id="rhf:EUB48_10430"/>
<gene>
    <name evidence="2" type="ORF">EUB48_10430</name>
</gene>
<feature type="chain" id="PRO_5021829377" evidence="1">
    <location>
        <begin position="21"/>
        <end position="252"/>
    </location>
</feature>
<keyword evidence="1" id="KW-0732">Signal</keyword>
<accession>A0A515DB62</accession>
<proteinExistence type="predicted"/>
<dbReference type="EMBL" id="CP035503">
    <property type="protein sequence ID" value="QDL37637.1"/>
    <property type="molecule type" value="Genomic_DNA"/>
</dbReference>
<dbReference type="PANTHER" id="PTHR36057:SF1">
    <property type="entry name" value="LIPOPROTEIN LIPID ATTACHMENT SITE-LIKE PROTEIN, PUTATIVE (DUF1223)-RELATED"/>
    <property type="match status" value="1"/>
</dbReference>
<evidence type="ECO:0000256" key="1">
    <source>
        <dbReference type="SAM" id="SignalP"/>
    </source>
</evidence>
<feature type="signal peptide" evidence="1">
    <location>
        <begin position="1"/>
        <end position="20"/>
    </location>
</feature>
<dbReference type="PANTHER" id="PTHR36057">
    <property type="match status" value="1"/>
</dbReference>
<evidence type="ECO:0000313" key="3">
    <source>
        <dbReference type="Proteomes" id="UP000316798"/>
    </source>
</evidence>
<organism evidence="2 3">
    <name type="scientific">Rhodoferax sediminis</name>
    <dbReference type="NCBI Taxonomy" id="2509614"/>
    <lineage>
        <taxon>Bacteria</taxon>
        <taxon>Pseudomonadati</taxon>
        <taxon>Pseudomonadota</taxon>
        <taxon>Betaproteobacteria</taxon>
        <taxon>Burkholderiales</taxon>
        <taxon>Comamonadaceae</taxon>
        <taxon>Rhodoferax</taxon>
    </lineage>
</organism>
<dbReference type="AlphaFoldDB" id="A0A515DB62"/>
<dbReference type="Pfam" id="PF06764">
    <property type="entry name" value="DUF1223"/>
    <property type="match status" value="1"/>
</dbReference>
<dbReference type="Proteomes" id="UP000316798">
    <property type="component" value="Chromosome"/>
</dbReference>
<sequence length="252" mass="27222">MMKVTIKLIAVCVVSMGATASFSMQNGCVMQSGAALTPVIELYTSEGCSSCPPADKWLSSFKERGAGQAAVIEAFHVGYWDTIGWVDRFASPAYAERQRQVAAWNQQRSIYTPQAVLNGRDWPDWATSGTHAPASAQAARASIALKQRGDDQFEAIVTPGSGAPATWSAYWTITENGYNSRVKAGENAGEFLRHDFVVRQYTPAGNYRTDPAMPQRLTLRSIVPSPGHARQVNLVVFDPKTGSTLQAVSAGC</sequence>
<evidence type="ECO:0000313" key="2">
    <source>
        <dbReference type="EMBL" id="QDL37637.1"/>
    </source>
</evidence>
<dbReference type="SUPFAM" id="SSF52833">
    <property type="entry name" value="Thioredoxin-like"/>
    <property type="match status" value="1"/>
</dbReference>
<keyword evidence="3" id="KW-1185">Reference proteome</keyword>
<dbReference type="OrthoDB" id="9808254at2"/>
<reference evidence="2 3" key="1">
    <citation type="submission" date="2019-01" db="EMBL/GenBank/DDBJ databases">
        <title>Genomic insights into a novel species Rhodoferax sp.</title>
        <authorList>
            <person name="Jin L."/>
        </authorList>
    </citation>
    <scope>NUCLEOTIDE SEQUENCE [LARGE SCALE GENOMIC DNA]</scope>
    <source>
        <strain evidence="2 3">CHu59-6-5</strain>
    </source>
</reference>
<protein>
    <submittedName>
        <fullName evidence="2">DUF1223 domain-containing protein</fullName>
    </submittedName>
</protein>